<accession>A0ABQ9Y4P2</accession>
<evidence type="ECO:0000256" key="1">
    <source>
        <dbReference type="ARBA" id="ARBA00022723"/>
    </source>
</evidence>
<dbReference type="Gene3D" id="3.30.40.10">
    <property type="entry name" value="Zinc/RING finger domain, C3HC4 (zinc finger)"/>
    <property type="match status" value="1"/>
</dbReference>
<sequence>MSRVQSTSCDNCRSLSYLGPNTRQYTAPCSHRFCHNCVNLFFKHGVTRAKCPVCKVEFGRGQLTTSVYALGDPRLHREARKRKELSAFFALKPEDFESIYDYNEHLERMEDYIMNFVYEYQVKETQDALDQYEQQYRERLAKRKVEQDNLMRIRQEAIHREKMIKQEKNREYFDSELSRLIEHQQKKEEVELALSKGKILPTSIKEPDNSALWINGPNEVVQEQNEESQPANPSNRVTLRNYPAPVPNPIDETIRETNIRAYEQFYKGLQLSGEPLTQEMISDNKKACGADDESSTIRDTTEYFSSVRFQKKRAMAKRMRETPT</sequence>
<dbReference type="InterPro" id="IPR015877">
    <property type="entry name" value="MAT1_centre"/>
</dbReference>
<feature type="compositionally biased region" description="Polar residues" evidence="5">
    <location>
        <begin position="228"/>
        <end position="238"/>
    </location>
</feature>
<evidence type="ECO:0000313" key="8">
    <source>
        <dbReference type="Proteomes" id="UP001281761"/>
    </source>
</evidence>
<evidence type="ECO:0000256" key="2">
    <source>
        <dbReference type="ARBA" id="ARBA00022771"/>
    </source>
</evidence>
<dbReference type="SUPFAM" id="SSF57850">
    <property type="entry name" value="RING/U-box"/>
    <property type="match status" value="1"/>
</dbReference>
<feature type="region of interest" description="Disordered" evidence="5">
    <location>
        <begin position="223"/>
        <end position="250"/>
    </location>
</feature>
<evidence type="ECO:0000259" key="6">
    <source>
        <dbReference type="PROSITE" id="PS50089"/>
    </source>
</evidence>
<dbReference type="PROSITE" id="PS00518">
    <property type="entry name" value="ZF_RING_1"/>
    <property type="match status" value="1"/>
</dbReference>
<keyword evidence="8" id="KW-1185">Reference proteome</keyword>
<keyword evidence="3" id="KW-0862">Zinc</keyword>
<organism evidence="7 8">
    <name type="scientific">Blattamonas nauphoetae</name>
    <dbReference type="NCBI Taxonomy" id="2049346"/>
    <lineage>
        <taxon>Eukaryota</taxon>
        <taxon>Metamonada</taxon>
        <taxon>Preaxostyla</taxon>
        <taxon>Oxymonadida</taxon>
        <taxon>Blattamonas</taxon>
    </lineage>
</organism>
<comment type="caution">
    <text evidence="7">The sequence shown here is derived from an EMBL/GenBank/DDBJ whole genome shotgun (WGS) entry which is preliminary data.</text>
</comment>
<dbReference type="PANTHER" id="PTHR12683">
    <property type="entry name" value="CDK-ACTIVATING KINASE ASSEMBLY FACTOR MAT1"/>
    <property type="match status" value="1"/>
</dbReference>
<dbReference type="InterPro" id="IPR017907">
    <property type="entry name" value="Znf_RING_CS"/>
</dbReference>
<name>A0ABQ9Y4P2_9EUKA</name>
<dbReference type="PANTHER" id="PTHR12683:SF13">
    <property type="entry name" value="CDK-ACTIVATING KINASE ASSEMBLY FACTOR MAT1"/>
    <property type="match status" value="1"/>
</dbReference>
<dbReference type="Pfam" id="PF06391">
    <property type="entry name" value="MAT1"/>
    <property type="match status" value="1"/>
</dbReference>
<evidence type="ECO:0000256" key="5">
    <source>
        <dbReference type="SAM" id="MobiDB-lite"/>
    </source>
</evidence>
<dbReference type="EMBL" id="JARBJD010000036">
    <property type="protein sequence ID" value="KAK2958644.1"/>
    <property type="molecule type" value="Genomic_DNA"/>
</dbReference>
<evidence type="ECO:0000256" key="4">
    <source>
        <dbReference type="PROSITE-ProRule" id="PRU00175"/>
    </source>
</evidence>
<evidence type="ECO:0000256" key="3">
    <source>
        <dbReference type="ARBA" id="ARBA00022833"/>
    </source>
</evidence>
<dbReference type="InterPro" id="IPR001841">
    <property type="entry name" value="Znf_RING"/>
</dbReference>
<keyword evidence="1" id="KW-0479">Metal-binding</keyword>
<reference evidence="7 8" key="1">
    <citation type="journal article" date="2022" name="bioRxiv">
        <title>Genomics of Preaxostyla Flagellates Illuminates Evolutionary Transitions and the Path Towards Mitochondrial Loss.</title>
        <authorList>
            <person name="Novak L.V.F."/>
            <person name="Treitli S.C."/>
            <person name="Pyrih J."/>
            <person name="Halakuc P."/>
            <person name="Pipaliya S.V."/>
            <person name="Vacek V."/>
            <person name="Brzon O."/>
            <person name="Soukal P."/>
            <person name="Eme L."/>
            <person name="Dacks J.B."/>
            <person name="Karnkowska A."/>
            <person name="Elias M."/>
            <person name="Hampl V."/>
        </authorList>
    </citation>
    <scope>NUCLEOTIDE SEQUENCE [LARGE SCALE GENOMIC DNA]</scope>
    <source>
        <strain evidence="7">NAU3</strain>
        <tissue evidence="7">Gut</tissue>
    </source>
</reference>
<feature type="domain" description="RING-type" evidence="6">
    <location>
        <begin position="9"/>
        <end position="55"/>
    </location>
</feature>
<dbReference type="InterPro" id="IPR013083">
    <property type="entry name" value="Znf_RING/FYVE/PHD"/>
</dbReference>
<protein>
    <submittedName>
        <fullName evidence="7">RNA polymerase II transcription factor B subunit 3</fullName>
    </submittedName>
</protein>
<keyword evidence="2 4" id="KW-0863">Zinc-finger</keyword>
<evidence type="ECO:0000313" key="7">
    <source>
        <dbReference type="EMBL" id="KAK2958644.1"/>
    </source>
</evidence>
<proteinExistence type="predicted"/>
<dbReference type="PROSITE" id="PS50089">
    <property type="entry name" value="ZF_RING_2"/>
    <property type="match status" value="1"/>
</dbReference>
<gene>
    <name evidence="7" type="ORF">BLNAU_6413</name>
</gene>
<dbReference type="Proteomes" id="UP001281761">
    <property type="component" value="Unassembled WGS sequence"/>
</dbReference>